<evidence type="ECO:0000256" key="1">
    <source>
        <dbReference type="SAM" id="MobiDB-lite"/>
    </source>
</evidence>
<gene>
    <name evidence="2" type="ORF">EZV62_011877</name>
</gene>
<name>A0A5C7I5S7_9ROSI</name>
<feature type="compositionally biased region" description="Low complexity" evidence="1">
    <location>
        <begin position="18"/>
        <end position="39"/>
    </location>
</feature>
<feature type="region of interest" description="Disordered" evidence="1">
    <location>
        <begin position="1"/>
        <end position="39"/>
    </location>
</feature>
<evidence type="ECO:0000313" key="3">
    <source>
        <dbReference type="Proteomes" id="UP000323000"/>
    </source>
</evidence>
<accession>A0A5C7I5S7</accession>
<evidence type="ECO:0000313" key="2">
    <source>
        <dbReference type="EMBL" id="TXG64883.1"/>
    </source>
</evidence>
<sequence>MGTMEDPKTGEILERSTEAQASASTSSTSASTSSSWQRSSMSNAKFDIEKFDGTNNFGMWQCEVLDLLFREGSDVALSSKPKDISDEDWNYVNRQACGTIRLCLAKDQKYFVMKETMASSLWKKLENK</sequence>
<feature type="compositionally biased region" description="Basic and acidic residues" evidence="1">
    <location>
        <begin position="1"/>
        <end position="17"/>
    </location>
</feature>
<reference evidence="3" key="1">
    <citation type="journal article" date="2019" name="Gigascience">
        <title>De novo genome assembly of the endangered Acer yangbiense, a plant species with extremely small populations endemic to Yunnan Province, China.</title>
        <authorList>
            <person name="Yang J."/>
            <person name="Wariss H.M."/>
            <person name="Tao L."/>
            <person name="Zhang R."/>
            <person name="Yun Q."/>
            <person name="Hollingsworth P."/>
            <person name="Dao Z."/>
            <person name="Luo G."/>
            <person name="Guo H."/>
            <person name="Ma Y."/>
            <person name="Sun W."/>
        </authorList>
    </citation>
    <scope>NUCLEOTIDE SEQUENCE [LARGE SCALE GENOMIC DNA]</scope>
    <source>
        <strain evidence="3">cv. Malutang</strain>
    </source>
</reference>
<dbReference type="Proteomes" id="UP000323000">
    <property type="component" value="Chromosome 4"/>
</dbReference>
<proteinExistence type="predicted"/>
<dbReference type="OrthoDB" id="1670072at2759"/>
<keyword evidence="3" id="KW-1185">Reference proteome</keyword>
<organism evidence="2 3">
    <name type="scientific">Acer yangbiense</name>
    <dbReference type="NCBI Taxonomy" id="1000413"/>
    <lineage>
        <taxon>Eukaryota</taxon>
        <taxon>Viridiplantae</taxon>
        <taxon>Streptophyta</taxon>
        <taxon>Embryophyta</taxon>
        <taxon>Tracheophyta</taxon>
        <taxon>Spermatophyta</taxon>
        <taxon>Magnoliopsida</taxon>
        <taxon>eudicotyledons</taxon>
        <taxon>Gunneridae</taxon>
        <taxon>Pentapetalae</taxon>
        <taxon>rosids</taxon>
        <taxon>malvids</taxon>
        <taxon>Sapindales</taxon>
        <taxon>Sapindaceae</taxon>
        <taxon>Hippocastanoideae</taxon>
        <taxon>Acereae</taxon>
        <taxon>Acer</taxon>
    </lineage>
</organism>
<comment type="caution">
    <text evidence="2">The sequence shown here is derived from an EMBL/GenBank/DDBJ whole genome shotgun (WGS) entry which is preliminary data.</text>
</comment>
<evidence type="ECO:0008006" key="4">
    <source>
        <dbReference type="Google" id="ProtNLM"/>
    </source>
</evidence>
<dbReference type="AlphaFoldDB" id="A0A5C7I5S7"/>
<dbReference type="EMBL" id="VAHF01000004">
    <property type="protein sequence ID" value="TXG64883.1"/>
    <property type="molecule type" value="Genomic_DNA"/>
</dbReference>
<protein>
    <recommendedName>
        <fullName evidence="4">Retrotransposon Copia-like N-terminal domain-containing protein</fullName>
    </recommendedName>
</protein>